<comment type="caution">
    <text evidence="1">The sequence shown here is derived from an EMBL/GenBank/DDBJ whole genome shotgun (WGS) entry which is preliminary data.</text>
</comment>
<sequence>MDKRDTLQSPADSPNRDQSIHCTACESSLQSPGRESISFLLLDQFTIPLVGCDNHLEEFCSICGLATEGSAELLNHRPAGGVHCPSCRHAPHRPHQSIIPVGGGGLAILACSTHQSDILDRFRTGLQIRHHLNSSLDAFSTNP</sequence>
<evidence type="ECO:0000313" key="1">
    <source>
        <dbReference type="EMBL" id="TYL35834.1"/>
    </source>
</evidence>
<accession>A0A8J8Q148</accession>
<organism evidence="1 2">
    <name type="scientific">Natronococcus pandeyae</name>
    <dbReference type="NCBI Taxonomy" id="2055836"/>
    <lineage>
        <taxon>Archaea</taxon>
        <taxon>Methanobacteriati</taxon>
        <taxon>Methanobacteriota</taxon>
        <taxon>Stenosarchaea group</taxon>
        <taxon>Halobacteria</taxon>
        <taxon>Halobacteriales</taxon>
        <taxon>Natrialbaceae</taxon>
        <taxon>Natronococcus</taxon>
    </lineage>
</organism>
<proteinExistence type="predicted"/>
<dbReference type="AlphaFoldDB" id="A0A8J8Q148"/>
<evidence type="ECO:0000313" key="2">
    <source>
        <dbReference type="Proteomes" id="UP000766904"/>
    </source>
</evidence>
<keyword evidence="2" id="KW-1185">Reference proteome</keyword>
<reference evidence="1" key="1">
    <citation type="submission" date="2017-11" db="EMBL/GenBank/DDBJ databases">
        <authorList>
            <person name="Kajale S.C."/>
            <person name="Sharma A."/>
        </authorList>
    </citation>
    <scope>NUCLEOTIDE SEQUENCE</scope>
    <source>
        <strain evidence="1">LS1_42</strain>
    </source>
</reference>
<protein>
    <submittedName>
        <fullName evidence="1">Uncharacterized protein</fullName>
    </submittedName>
</protein>
<dbReference type="EMBL" id="PHNJ01000033">
    <property type="protein sequence ID" value="TYL35834.1"/>
    <property type="molecule type" value="Genomic_DNA"/>
</dbReference>
<name>A0A8J8Q148_9EURY</name>
<dbReference type="Proteomes" id="UP000766904">
    <property type="component" value="Unassembled WGS sequence"/>
</dbReference>
<gene>
    <name evidence="1" type="ORF">CV102_25690</name>
</gene>